<evidence type="ECO:0000313" key="2">
    <source>
        <dbReference type="WBParaSite" id="MhA1_Contig215.frz3.gene14"/>
    </source>
</evidence>
<dbReference type="WBParaSite" id="MhA1_Contig215.frz3.gene14">
    <property type="protein sequence ID" value="MhA1_Contig215.frz3.gene14"/>
    <property type="gene ID" value="MhA1_Contig215.frz3.gene14"/>
</dbReference>
<protein>
    <submittedName>
        <fullName evidence="2">HAD family phosphatase</fullName>
    </submittedName>
</protein>
<dbReference type="Proteomes" id="UP000095281">
    <property type="component" value="Unplaced"/>
</dbReference>
<keyword evidence="1" id="KW-1185">Reference proteome</keyword>
<dbReference type="Gene3D" id="3.40.50.1000">
    <property type="entry name" value="HAD superfamily/HAD-like"/>
    <property type="match status" value="1"/>
</dbReference>
<accession>A0A1I8BFC2</accession>
<evidence type="ECO:0000313" key="1">
    <source>
        <dbReference type="Proteomes" id="UP000095281"/>
    </source>
</evidence>
<proteinExistence type="predicted"/>
<dbReference type="AlphaFoldDB" id="A0A1I8BFC2"/>
<organism evidence="1 2">
    <name type="scientific">Meloidogyne hapla</name>
    <name type="common">Root-knot nematode worm</name>
    <dbReference type="NCBI Taxonomy" id="6305"/>
    <lineage>
        <taxon>Eukaryota</taxon>
        <taxon>Metazoa</taxon>
        <taxon>Ecdysozoa</taxon>
        <taxon>Nematoda</taxon>
        <taxon>Chromadorea</taxon>
        <taxon>Rhabditida</taxon>
        <taxon>Tylenchina</taxon>
        <taxon>Tylenchomorpha</taxon>
        <taxon>Tylenchoidea</taxon>
        <taxon>Meloidogynidae</taxon>
        <taxon>Meloidogyninae</taxon>
        <taxon>Meloidogyne</taxon>
    </lineage>
</organism>
<reference evidence="2" key="1">
    <citation type="submission" date="2016-11" db="UniProtKB">
        <authorList>
            <consortium name="WormBaseParasite"/>
        </authorList>
    </citation>
    <scope>IDENTIFICATION</scope>
</reference>
<dbReference type="SUPFAM" id="SSF56784">
    <property type="entry name" value="HAD-like"/>
    <property type="match status" value="1"/>
</dbReference>
<name>A0A1I8BFC2_MELHA</name>
<sequence length="52" mass="5677">MDLIANECVFIDDLEKNCLGAEAVGIKSVWLKDGDSKSAIEGLEKILNLKLL</sequence>
<dbReference type="InterPro" id="IPR023214">
    <property type="entry name" value="HAD_sf"/>
</dbReference>
<dbReference type="InterPro" id="IPR036412">
    <property type="entry name" value="HAD-like_sf"/>
</dbReference>